<proteinExistence type="predicted"/>
<organism evidence="1 2">
    <name type="scientific">Choiromyces venosus 120613-1</name>
    <dbReference type="NCBI Taxonomy" id="1336337"/>
    <lineage>
        <taxon>Eukaryota</taxon>
        <taxon>Fungi</taxon>
        <taxon>Dikarya</taxon>
        <taxon>Ascomycota</taxon>
        <taxon>Pezizomycotina</taxon>
        <taxon>Pezizomycetes</taxon>
        <taxon>Pezizales</taxon>
        <taxon>Tuberaceae</taxon>
        <taxon>Choiromyces</taxon>
    </lineage>
</organism>
<evidence type="ECO:0000313" key="2">
    <source>
        <dbReference type="Proteomes" id="UP000276215"/>
    </source>
</evidence>
<reference evidence="1 2" key="1">
    <citation type="journal article" date="2018" name="Nat. Ecol. Evol.">
        <title>Pezizomycetes genomes reveal the molecular basis of ectomycorrhizal truffle lifestyle.</title>
        <authorList>
            <person name="Murat C."/>
            <person name="Payen T."/>
            <person name="Noel B."/>
            <person name="Kuo A."/>
            <person name="Morin E."/>
            <person name="Chen J."/>
            <person name="Kohler A."/>
            <person name="Krizsan K."/>
            <person name="Balestrini R."/>
            <person name="Da Silva C."/>
            <person name="Montanini B."/>
            <person name="Hainaut M."/>
            <person name="Levati E."/>
            <person name="Barry K.W."/>
            <person name="Belfiori B."/>
            <person name="Cichocki N."/>
            <person name="Clum A."/>
            <person name="Dockter R.B."/>
            <person name="Fauchery L."/>
            <person name="Guy J."/>
            <person name="Iotti M."/>
            <person name="Le Tacon F."/>
            <person name="Lindquist E.A."/>
            <person name="Lipzen A."/>
            <person name="Malagnac F."/>
            <person name="Mello A."/>
            <person name="Molinier V."/>
            <person name="Miyauchi S."/>
            <person name="Poulain J."/>
            <person name="Riccioni C."/>
            <person name="Rubini A."/>
            <person name="Sitrit Y."/>
            <person name="Splivallo R."/>
            <person name="Traeger S."/>
            <person name="Wang M."/>
            <person name="Zifcakova L."/>
            <person name="Wipf D."/>
            <person name="Zambonelli A."/>
            <person name="Paolocci F."/>
            <person name="Nowrousian M."/>
            <person name="Ottonello S."/>
            <person name="Baldrian P."/>
            <person name="Spatafora J.W."/>
            <person name="Henrissat B."/>
            <person name="Nagy L.G."/>
            <person name="Aury J.M."/>
            <person name="Wincker P."/>
            <person name="Grigoriev I.V."/>
            <person name="Bonfante P."/>
            <person name="Martin F.M."/>
        </authorList>
    </citation>
    <scope>NUCLEOTIDE SEQUENCE [LARGE SCALE GENOMIC DNA]</scope>
    <source>
        <strain evidence="1 2">120613-1</strain>
    </source>
</reference>
<dbReference type="Proteomes" id="UP000276215">
    <property type="component" value="Unassembled WGS sequence"/>
</dbReference>
<dbReference type="OrthoDB" id="5282160at2759"/>
<evidence type="ECO:0000313" key="1">
    <source>
        <dbReference type="EMBL" id="RPB02434.1"/>
    </source>
</evidence>
<gene>
    <name evidence="1" type="ORF">L873DRAFT_463378</name>
</gene>
<dbReference type="EMBL" id="ML120368">
    <property type="protein sequence ID" value="RPB02434.1"/>
    <property type="molecule type" value="Genomic_DNA"/>
</dbReference>
<protein>
    <submittedName>
        <fullName evidence="1">Uncharacterized protein</fullName>
    </submittedName>
</protein>
<name>A0A3N4JVQ4_9PEZI</name>
<dbReference type="AlphaFoldDB" id="A0A3N4JVQ4"/>
<sequence>MAEIQILPDFGYEGGGFPTIGASSRVQFLEDGEYRYSMDLIRAFNLTLGFDGYKPETFETLRNAGNSEWGITTLSLVIPKLGAGHVPSIGKLNNRTHEYFNSTLLVSNQTAGGNMSLPGPVGAVSYNLLDSKYTMVFTNTTAAGFEPESRSGCIDYGVESLTFPELRLSPSIRDQNWRDTEEACLPPKVRLKDPYRVEGGIYDEVAGIVDGTGCVHFHSPLGRTKPRLNGGYGSKLSGLWSQEQSLGSLRDTRLAV</sequence>
<accession>A0A3N4JVQ4</accession>
<keyword evidence="2" id="KW-1185">Reference proteome</keyword>